<dbReference type="RefSeq" id="WP_188178294.1">
    <property type="nucleotide sequence ID" value="NZ_JACVVD010000020.1"/>
</dbReference>
<dbReference type="EMBL" id="JACVVD010000020">
    <property type="protein sequence ID" value="MBD0384464.1"/>
    <property type="molecule type" value="Genomic_DNA"/>
</dbReference>
<dbReference type="Proteomes" id="UP000650466">
    <property type="component" value="Unassembled WGS sequence"/>
</dbReference>
<accession>A0A926KYI8</accession>
<reference evidence="1" key="1">
    <citation type="submission" date="2020-09" db="EMBL/GenBank/DDBJ databases">
        <title>Draft Genome Sequence of Paenibacillus sp. WST5.</title>
        <authorList>
            <person name="Bao Z."/>
        </authorList>
    </citation>
    <scope>NUCLEOTIDE SEQUENCE</scope>
    <source>
        <strain evidence="1">WST5</strain>
    </source>
</reference>
<gene>
    <name evidence="1" type="ORF">ICC18_30955</name>
</gene>
<comment type="caution">
    <text evidence="1">The sequence shown here is derived from an EMBL/GenBank/DDBJ whole genome shotgun (WGS) entry which is preliminary data.</text>
</comment>
<proteinExistence type="predicted"/>
<name>A0A926KYI8_9BACL</name>
<sequence length="47" mass="5273">MENVTIDAAAIQPGGVNQLLFETERQGIMLRCEGCYAYKVIIICFLH</sequence>
<keyword evidence="2" id="KW-1185">Reference proteome</keyword>
<evidence type="ECO:0000313" key="1">
    <source>
        <dbReference type="EMBL" id="MBD0384464.1"/>
    </source>
</evidence>
<dbReference type="AlphaFoldDB" id="A0A926KYI8"/>
<evidence type="ECO:0000313" key="2">
    <source>
        <dbReference type="Proteomes" id="UP000650466"/>
    </source>
</evidence>
<organism evidence="1 2">
    <name type="scientific">Paenibacillus sedimenti</name>
    <dbReference type="NCBI Taxonomy" id="2770274"/>
    <lineage>
        <taxon>Bacteria</taxon>
        <taxon>Bacillati</taxon>
        <taxon>Bacillota</taxon>
        <taxon>Bacilli</taxon>
        <taxon>Bacillales</taxon>
        <taxon>Paenibacillaceae</taxon>
        <taxon>Paenibacillus</taxon>
    </lineage>
</organism>
<protein>
    <submittedName>
        <fullName evidence="1">Uncharacterized protein</fullName>
    </submittedName>
</protein>